<dbReference type="InterPro" id="IPR050072">
    <property type="entry name" value="Peptidase_M20A"/>
</dbReference>
<dbReference type="SUPFAM" id="SSF55031">
    <property type="entry name" value="Bacterial exopeptidase dimerisation domain"/>
    <property type="match status" value="1"/>
</dbReference>
<organism evidence="6 7">
    <name type="scientific">Arthrobacter pullicola</name>
    <dbReference type="NCBI Taxonomy" id="2762224"/>
    <lineage>
        <taxon>Bacteria</taxon>
        <taxon>Bacillati</taxon>
        <taxon>Actinomycetota</taxon>
        <taxon>Actinomycetes</taxon>
        <taxon>Micrococcales</taxon>
        <taxon>Micrococcaceae</taxon>
        <taxon>Arthrobacter</taxon>
    </lineage>
</organism>
<dbReference type="Proteomes" id="UP000652763">
    <property type="component" value="Unassembled WGS sequence"/>
</dbReference>
<dbReference type="InterPro" id="IPR002933">
    <property type="entry name" value="Peptidase_M20"/>
</dbReference>
<dbReference type="InterPro" id="IPR036264">
    <property type="entry name" value="Bact_exopeptidase_dim_dom"/>
</dbReference>
<dbReference type="SUPFAM" id="SSF53187">
    <property type="entry name" value="Zn-dependent exopeptidases"/>
    <property type="match status" value="1"/>
</dbReference>
<evidence type="ECO:0000256" key="1">
    <source>
        <dbReference type="ARBA" id="ARBA00001947"/>
    </source>
</evidence>
<sequence>MSALPRVKDKAGLSGLEEKVLSLISETDLVALTSALVAAGGENPGGAYTRGTEEATVAVLADFCRGAGLEVSTDLVAPGRPNLTAVLPGRKQPGGTQPRATQPGLLFLGHSDVVPAGAGWDRPPFQPYLRDGRLFGRGSTDMKGGLAAVLIAFQALRAAGVELLGGAALACTVDEEDLGIGIRAYTAAARVSAAIDDRRFPYSACVVAEPTDLETVIACRGDSYLELTVTGRSAHSGRPADGRNAIDAAAKILDLVRADHARLQADADPLLGSGTWNIGLIRGGTGISMVAAECTVSLDRRLLPDEDPQLILETLLARIREAGIDADGISVTGAVTMEMPGFRTPASHPLVTSAVSALADVGVTSTVTGWSAACDGGFISRDLGLPVIVMGPGGLNDQAHQVNESVSIAELLAAARAYALMCLRHGA</sequence>
<dbReference type="EMBL" id="JACSQC010000002">
    <property type="protein sequence ID" value="MBD8043374.1"/>
    <property type="molecule type" value="Genomic_DNA"/>
</dbReference>
<accession>A0ABR8YHC4</accession>
<dbReference type="Pfam" id="PF01546">
    <property type="entry name" value="Peptidase_M20"/>
    <property type="match status" value="1"/>
</dbReference>
<dbReference type="RefSeq" id="WP_191746278.1">
    <property type="nucleotide sequence ID" value="NZ_JACSQC010000002.1"/>
</dbReference>
<evidence type="ECO:0000313" key="7">
    <source>
        <dbReference type="Proteomes" id="UP000652763"/>
    </source>
</evidence>
<dbReference type="Gene3D" id="3.40.630.10">
    <property type="entry name" value="Zn peptidases"/>
    <property type="match status" value="1"/>
</dbReference>
<evidence type="ECO:0000259" key="5">
    <source>
        <dbReference type="Pfam" id="PF07687"/>
    </source>
</evidence>
<protein>
    <submittedName>
        <fullName evidence="6">M20 family metallopeptidase</fullName>
    </submittedName>
</protein>
<evidence type="ECO:0000313" key="6">
    <source>
        <dbReference type="EMBL" id="MBD8043374.1"/>
    </source>
</evidence>
<keyword evidence="7" id="KW-1185">Reference proteome</keyword>
<keyword evidence="2" id="KW-0479">Metal-binding</keyword>
<comment type="caution">
    <text evidence="6">The sequence shown here is derived from an EMBL/GenBank/DDBJ whole genome shotgun (WGS) entry which is preliminary data.</text>
</comment>
<keyword evidence="3" id="KW-0378">Hydrolase</keyword>
<evidence type="ECO:0000256" key="3">
    <source>
        <dbReference type="ARBA" id="ARBA00022801"/>
    </source>
</evidence>
<keyword evidence="4" id="KW-0862">Zinc</keyword>
<feature type="domain" description="Peptidase M20 dimerisation" evidence="5">
    <location>
        <begin position="221"/>
        <end position="323"/>
    </location>
</feature>
<dbReference type="PANTHER" id="PTHR43808">
    <property type="entry name" value="ACETYLORNITHINE DEACETYLASE"/>
    <property type="match status" value="1"/>
</dbReference>
<dbReference type="Pfam" id="PF07687">
    <property type="entry name" value="M20_dimer"/>
    <property type="match status" value="1"/>
</dbReference>
<evidence type="ECO:0000256" key="2">
    <source>
        <dbReference type="ARBA" id="ARBA00022723"/>
    </source>
</evidence>
<dbReference type="PROSITE" id="PS00758">
    <property type="entry name" value="ARGE_DAPE_CPG2_1"/>
    <property type="match status" value="1"/>
</dbReference>
<reference evidence="6 7" key="1">
    <citation type="submission" date="2020-08" db="EMBL/GenBank/DDBJ databases">
        <title>A Genomic Blueprint of the Chicken Gut Microbiome.</title>
        <authorList>
            <person name="Gilroy R."/>
            <person name="Ravi A."/>
            <person name="Getino M."/>
            <person name="Pursley I."/>
            <person name="Horton D.L."/>
            <person name="Alikhan N.-F."/>
            <person name="Baker D."/>
            <person name="Gharbi K."/>
            <person name="Hall N."/>
            <person name="Watson M."/>
            <person name="Adriaenssens E.M."/>
            <person name="Foster-Nyarko E."/>
            <person name="Jarju S."/>
            <person name="Secka A."/>
            <person name="Antonio M."/>
            <person name="Oren A."/>
            <person name="Chaudhuri R."/>
            <person name="La Ragione R.M."/>
            <person name="Hildebrand F."/>
            <person name="Pallen M.J."/>
        </authorList>
    </citation>
    <scope>NUCLEOTIDE SEQUENCE [LARGE SCALE GENOMIC DNA]</scope>
    <source>
        <strain evidence="6 7">Sa2BUA2</strain>
    </source>
</reference>
<dbReference type="InterPro" id="IPR011650">
    <property type="entry name" value="Peptidase_M20_dimer"/>
</dbReference>
<evidence type="ECO:0000256" key="4">
    <source>
        <dbReference type="ARBA" id="ARBA00022833"/>
    </source>
</evidence>
<proteinExistence type="predicted"/>
<name>A0ABR8YHC4_9MICC</name>
<comment type="cofactor">
    <cofactor evidence="1">
        <name>Zn(2+)</name>
        <dbReference type="ChEBI" id="CHEBI:29105"/>
    </cofactor>
</comment>
<dbReference type="CDD" id="cd08659">
    <property type="entry name" value="M20_ArgE_DapE-like"/>
    <property type="match status" value="1"/>
</dbReference>
<dbReference type="Gene3D" id="3.30.70.360">
    <property type="match status" value="1"/>
</dbReference>
<gene>
    <name evidence="6" type="ORF">H9638_06055</name>
</gene>
<dbReference type="InterPro" id="IPR001261">
    <property type="entry name" value="ArgE/DapE_CS"/>
</dbReference>